<dbReference type="EMBL" id="JABBWD010000054">
    <property type="protein sequence ID" value="KAG1772181.1"/>
    <property type="molecule type" value="Genomic_DNA"/>
</dbReference>
<keyword evidence="2" id="KW-1185">Reference proteome</keyword>
<proteinExistence type="predicted"/>
<protein>
    <submittedName>
        <fullName evidence="1">Uncharacterized protein</fullName>
    </submittedName>
</protein>
<reference evidence="1" key="1">
    <citation type="journal article" date="2020" name="New Phytol.">
        <title>Comparative genomics reveals dynamic genome evolution in host specialist ectomycorrhizal fungi.</title>
        <authorList>
            <person name="Lofgren L.A."/>
            <person name="Nguyen N.H."/>
            <person name="Vilgalys R."/>
            <person name="Ruytinx J."/>
            <person name="Liao H.L."/>
            <person name="Branco S."/>
            <person name="Kuo A."/>
            <person name="LaButti K."/>
            <person name="Lipzen A."/>
            <person name="Andreopoulos W."/>
            <person name="Pangilinan J."/>
            <person name="Riley R."/>
            <person name="Hundley H."/>
            <person name="Na H."/>
            <person name="Barry K."/>
            <person name="Grigoriev I.V."/>
            <person name="Stajich J.E."/>
            <person name="Kennedy P.G."/>
        </authorList>
    </citation>
    <scope>NUCLEOTIDE SEQUENCE</scope>
    <source>
        <strain evidence="1">DOB743</strain>
    </source>
</reference>
<accession>A0A9P6ZN49</accession>
<dbReference type="Proteomes" id="UP000714275">
    <property type="component" value="Unassembled WGS sequence"/>
</dbReference>
<dbReference type="OrthoDB" id="2673676at2759"/>
<dbReference type="AlphaFoldDB" id="A0A9P6ZN49"/>
<sequence>MSSLTIPISHNEFGVDHHRAVSDLYGSGHQSVQNDTPRNKCPHYERIMDPIPSNQQSPRTRICEDSVIHTPRLPSVIRNMSCYARRSRSRFNPYQLGGHAPSVLETRFVEKNILKRNEAYLNLADVQQGSDLFKRGMKHMPDETVYHAVITKKADLEFKCLRALTSAWELESAEKHAVLLQQILKNCNMDYVDSLAEASLLERILVKCSRNQLEDDSDFVIAPYTHDFTAFDIADTQFEQLKEISAERKLQLPLECISDVQDPSIEGERLGQERMLEEEAIEKGLPSKTLTKAWLPASENTTPEDVCNLVPQVGEYFRNWTSYYSQPSGDAIN</sequence>
<comment type="caution">
    <text evidence="1">The sequence shown here is derived from an EMBL/GenBank/DDBJ whole genome shotgun (WGS) entry which is preliminary data.</text>
</comment>
<organism evidence="1 2">
    <name type="scientific">Suillus placidus</name>
    <dbReference type="NCBI Taxonomy" id="48579"/>
    <lineage>
        <taxon>Eukaryota</taxon>
        <taxon>Fungi</taxon>
        <taxon>Dikarya</taxon>
        <taxon>Basidiomycota</taxon>
        <taxon>Agaricomycotina</taxon>
        <taxon>Agaricomycetes</taxon>
        <taxon>Agaricomycetidae</taxon>
        <taxon>Boletales</taxon>
        <taxon>Suillineae</taxon>
        <taxon>Suillaceae</taxon>
        <taxon>Suillus</taxon>
    </lineage>
</organism>
<name>A0A9P6ZN49_9AGAM</name>
<gene>
    <name evidence="1" type="ORF">EV702DRAFT_1201569</name>
</gene>
<evidence type="ECO:0000313" key="2">
    <source>
        <dbReference type="Proteomes" id="UP000714275"/>
    </source>
</evidence>
<evidence type="ECO:0000313" key="1">
    <source>
        <dbReference type="EMBL" id="KAG1772181.1"/>
    </source>
</evidence>